<evidence type="ECO:0000313" key="1">
    <source>
        <dbReference type="EMBL" id="RAN32828.1"/>
    </source>
</evidence>
<protein>
    <submittedName>
        <fullName evidence="1">Uncharacterized protein</fullName>
    </submittedName>
</protein>
<proteinExistence type="predicted"/>
<comment type="caution">
    <text evidence="1">The sequence shown here is derived from an EMBL/GenBank/DDBJ whole genome shotgun (WGS) entry which is preliminary data.</text>
</comment>
<sequence>MAPSVAFADELKKVNKGVFFVWGDYTKPGRKLT</sequence>
<reference evidence="1 2" key="1">
    <citation type="submission" date="2013-04" db="EMBL/GenBank/DDBJ databases">
        <title>Hyphomonas sp. T24B3 Genome Sequencing.</title>
        <authorList>
            <person name="Lai Q."/>
            <person name="Shao Z."/>
        </authorList>
    </citation>
    <scope>NUCLEOTIDE SEQUENCE [LARGE SCALE GENOMIC DNA]</scope>
    <source>
        <strain evidence="1 2">T24B3</strain>
    </source>
</reference>
<dbReference type="EMBL" id="AWFB01000026">
    <property type="protein sequence ID" value="RAN32828.1"/>
    <property type="molecule type" value="Genomic_DNA"/>
</dbReference>
<gene>
    <name evidence="1" type="ORF">HY3_13930</name>
</gene>
<accession>A0A8B2PP52</accession>
<keyword evidence="2" id="KW-1185">Reference proteome</keyword>
<dbReference type="AlphaFoldDB" id="A0A8B2PP52"/>
<name>A0A8B2PP52_9PROT</name>
<organism evidence="1 2">
    <name type="scientific">Hyphomonas pacifica</name>
    <dbReference type="NCBI Taxonomy" id="1280941"/>
    <lineage>
        <taxon>Bacteria</taxon>
        <taxon>Pseudomonadati</taxon>
        <taxon>Pseudomonadota</taxon>
        <taxon>Alphaproteobacteria</taxon>
        <taxon>Hyphomonadales</taxon>
        <taxon>Hyphomonadaceae</taxon>
        <taxon>Hyphomonas</taxon>
    </lineage>
</organism>
<evidence type="ECO:0000313" key="2">
    <source>
        <dbReference type="Proteomes" id="UP000249123"/>
    </source>
</evidence>
<dbReference type="Proteomes" id="UP000249123">
    <property type="component" value="Unassembled WGS sequence"/>
</dbReference>